<keyword evidence="1" id="KW-0812">Transmembrane</keyword>
<evidence type="ECO:0000256" key="1">
    <source>
        <dbReference type="SAM" id="Phobius"/>
    </source>
</evidence>
<dbReference type="EMBL" id="MHQN01000022">
    <property type="protein sequence ID" value="OHA03212.1"/>
    <property type="molecule type" value="Genomic_DNA"/>
</dbReference>
<accession>A0A1G2KXA8</accession>
<keyword evidence="1" id="KW-1133">Transmembrane helix</keyword>
<proteinExistence type="predicted"/>
<feature type="transmembrane region" description="Helical" evidence="1">
    <location>
        <begin position="12"/>
        <end position="33"/>
    </location>
</feature>
<evidence type="ECO:0000313" key="3">
    <source>
        <dbReference type="Proteomes" id="UP000177177"/>
    </source>
</evidence>
<organism evidence="2 3">
    <name type="scientific">Candidatus Sungbacteria bacterium RIFCSPHIGHO2_02_FULL_53_17</name>
    <dbReference type="NCBI Taxonomy" id="1802275"/>
    <lineage>
        <taxon>Bacteria</taxon>
        <taxon>Candidatus Sungiibacteriota</taxon>
    </lineage>
</organism>
<protein>
    <submittedName>
        <fullName evidence="2">Uncharacterized protein</fullName>
    </submittedName>
</protein>
<sequence length="190" mass="20701">MTFTTLRIPARYTFVAVSVVALAAVGIAAWGFAQAIAIVWQGHAAQAEIRQNIGVRAEERQSARASEVLLRNRQEDIRRIGAFFVPRHGPIAFIEAVEYVASRTGNTISLDIDENVGGERALRFRLTVEGGANGLVDFMRAVELLPYKIDIQDMVFQDTSPAGGALPGKTPSVRREAPARLLLSLDVSAR</sequence>
<keyword evidence="1" id="KW-0472">Membrane</keyword>
<name>A0A1G2KXA8_9BACT</name>
<comment type="caution">
    <text evidence="2">The sequence shown here is derived from an EMBL/GenBank/DDBJ whole genome shotgun (WGS) entry which is preliminary data.</text>
</comment>
<reference evidence="2 3" key="1">
    <citation type="journal article" date="2016" name="Nat. Commun.">
        <title>Thousands of microbial genomes shed light on interconnected biogeochemical processes in an aquifer system.</title>
        <authorList>
            <person name="Anantharaman K."/>
            <person name="Brown C.T."/>
            <person name="Hug L.A."/>
            <person name="Sharon I."/>
            <person name="Castelle C.J."/>
            <person name="Probst A.J."/>
            <person name="Thomas B.C."/>
            <person name="Singh A."/>
            <person name="Wilkins M.J."/>
            <person name="Karaoz U."/>
            <person name="Brodie E.L."/>
            <person name="Williams K.H."/>
            <person name="Hubbard S.S."/>
            <person name="Banfield J.F."/>
        </authorList>
    </citation>
    <scope>NUCLEOTIDE SEQUENCE [LARGE SCALE GENOMIC DNA]</scope>
</reference>
<evidence type="ECO:0000313" key="2">
    <source>
        <dbReference type="EMBL" id="OHA03212.1"/>
    </source>
</evidence>
<dbReference type="Proteomes" id="UP000177177">
    <property type="component" value="Unassembled WGS sequence"/>
</dbReference>
<dbReference type="AlphaFoldDB" id="A0A1G2KXA8"/>
<gene>
    <name evidence="2" type="ORF">A3C92_01735</name>
</gene>